<dbReference type="SUPFAM" id="SSF47413">
    <property type="entry name" value="lambda repressor-like DNA-binding domains"/>
    <property type="match status" value="1"/>
</dbReference>
<evidence type="ECO:0000259" key="1">
    <source>
        <dbReference type="SMART" id="SM00530"/>
    </source>
</evidence>
<accession>A0A1W0CXF4</accession>
<dbReference type="PANTHER" id="PTHR34475:SF1">
    <property type="entry name" value="CYTOSKELETON PROTEIN RODZ"/>
    <property type="match status" value="1"/>
</dbReference>
<protein>
    <recommendedName>
        <fullName evidence="1">HTH cro/C1-type domain-containing protein</fullName>
    </recommendedName>
</protein>
<gene>
    <name evidence="2" type="ORF">B0T45_12025</name>
</gene>
<dbReference type="EMBL" id="MUKV01000013">
    <property type="protein sequence ID" value="OQS39353.1"/>
    <property type="molecule type" value="Genomic_DNA"/>
</dbReference>
<dbReference type="InterPro" id="IPR010982">
    <property type="entry name" value="Lambda_DNA-bd_dom_sf"/>
</dbReference>
<dbReference type="InterPro" id="IPR025194">
    <property type="entry name" value="RodZ-like_C"/>
</dbReference>
<comment type="caution">
    <text evidence="2">The sequence shown here is derived from an EMBL/GenBank/DDBJ whole genome shotgun (WGS) entry which is preliminary data.</text>
</comment>
<reference evidence="2 3" key="1">
    <citation type="submission" date="2017-02" db="EMBL/GenBank/DDBJ databases">
        <title>Chromobacterium haemolyticum H5244.</title>
        <authorList>
            <person name="Gulvik C.A."/>
        </authorList>
    </citation>
    <scope>NUCLEOTIDE SEQUENCE [LARGE SCALE GENOMIC DNA]</scope>
    <source>
        <strain evidence="2 3">H5244</strain>
    </source>
</reference>
<dbReference type="InterPro" id="IPR050400">
    <property type="entry name" value="Bact_Cytoskel_RodZ"/>
</dbReference>
<feature type="domain" description="HTH cro/C1-type" evidence="1">
    <location>
        <begin position="19"/>
        <end position="80"/>
    </location>
</feature>
<dbReference type="PANTHER" id="PTHR34475">
    <property type="match status" value="1"/>
</dbReference>
<organism evidence="2 3">
    <name type="scientific">Chromobacterium haemolyticum</name>
    <dbReference type="NCBI Taxonomy" id="394935"/>
    <lineage>
        <taxon>Bacteria</taxon>
        <taxon>Pseudomonadati</taxon>
        <taxon>Pseudomonadota</taxon>
        <taxon>Betaproteobacteria</taxon>
        <taxon>Neisseriales</taxon>
        <taxon>Chromobacteriaceae</taxon>
        <taxon>Chromobacterium</taxon>
    </lineage>
</organism>
<sequence length="310" mass="31550">MEQQFEQQGQPTESSVGARLKAAREAAGMGLGEVADRLKLSMRQLEAIERDDFTILPGATFVRGFVRNYARFLQIDPEPLMHALDRQFPSAVNDVANLVRDGAHEAPGHVGEPAALEEGGSSGKWIVGLLVVAALGGGVAWLASNHGGDSRPAADASSAIATELSSAPMGEASAPAAFSAETPASAPAAIVAPSPASAPQPVKAASVASAPLPSAPPLAKPQASAAAAAAASGKLVLTVKEAEAWVSVVDATGKKLVFQTLQPGSTQEAVGTPPFKLVIGNASQVAVNFNGQAVDLSDKIRGTTAKLELK</sequence>
<dbReference type="CDD" id="cd00093">
    <property type="entry name" value="HTH_XRE"/>
    <property type="match status" value="1"/>
</dbReference>
<dbReference type="AlphaFoldDB" id="A0A1W0CXF4"/>
<evidence type="ECO:0000313" key="2">
    <source>
        <dbReference type="EMBL" id="OQS39353.1"/>
    </source>
</evidence>
<dbReference type="SMART" id="SM00530">
    <property type="entry name" value="HTH_XRE"/>
    <property type="match status" value="1"/>
</dbReference>
<dbReference type="Gene3D" id="1.10.260.40">
    <property type="entry name" value="lambda repressor-like DNA-binding domains"/>
    <property type="match status" value="1"/>
</dbReference>
<proteinExistence type="predicted"/>
<evidence type="ECO:0000313" key="3">
    <source>
        <dbReference type="Proteomes" id="UP000192721"/>
    </source>
</evidence>
<dbReference type="Pfam" id="PF13464">
    <property type="entry name" value="RodZ_C"/>
    <property type="match status" value="1"/>
</dbReference>
<dbReference type="InterPro" id="IPR001387">
    <property type="entry name" value="Cro/C1-type_HTH"/>
</dbReference>
<name>A0A1W0CXF4_9NEIS</name>
<dbReference type="Proteomes" id="UP000192721">
    <property type="component" value="Unassembled WGS sequence"/>
</dbReference>
<dbReference type="GO" id="GO:0003677">
    <property type="term" value="F:DNA binding"/>
    <property type="evidence" value="ECO:0007669"/>
    <property type="project" value="InterPro"/>
</dbReference>
<dbReference type="RefSeq" id="WP_081555632.1">
    <property type="nucleotide sequence ID" value="NZ_LXRL01000027.1"/>
</dbReference>
<dbReference type="Pfam" id="PF13413">
    <property type="entry name" value="HTH_25"/>
    <property type="match status" value="1"/>
</dbReference>